<evidence type="ECO:0000256" key="3">
    <source>
        <dbReference type="ARBA" id="ARBA00022692"/>
    </source>
</evidence>
<dbReference type="PROSITE" id="PS50088">
    <property type="entry name" value="ANK_REPEAT"/>
    <property type="match status" value="3"/>
</dbReference>
<dbReference type="PROSITE" id="PS50297">
    <property type="entry name" value="ANK_REP_REGION"/>
    <property type="match status" value="3"/>
</dbReference>
<sequence>MTAAYRRAASASSDQIPLLEPSHPGEEGLMKMQLADVKDELPPAPRRLEEVPLVGAPAVEEDEATKTLRRRVRTAALGLANTAELEQLRKDLASLPTGQAERILTTGYWEHSTLSQSWRSAIHLAAHNSVDKYTPTTVEVFEVLLHNRRHLLKLRNEREGSKTPLHVVVEKGGGTHLVENFIEWGRKDLLQAQDTYGRTPLHCVAEKGGGAHLVENFIQWGGKDLLKAQTKYGNTPLHFAAKHGSVGVVEKFVERGGKELLEARDNRGYTPLHSAAENNLGDTVEKLIDLGGKELLKAVAKDGRNPLHFAARQRNVKMVNLILRMQPDLLEKEDNAGKTPIDVAFFENTEPKVMAAVLDAAGDMVIEILKSSGNMDALESQDKDGWTLLHHAARDGRAEAVGLVLKVKPDLLKIKNNDGKPPLDLVLDKPKVVAVMVGVAGEVTLKLLGTSGEKVDRVVKPEVLQEVVPAMKAFLRKRVASPGLDSLQSCSVFRHLMQSRPKDSLTDDLEGTAGWSEAFVTGFCTGTGEKEFRDSLKGSEEKFIKLLESAEPLTVVTQANCVSLVTHHWQRIYESFLPLEAKEPLTMMKLLGTEFSPRSSFFSRVFSMLLLIFSVLLYTKSIKGDSGMTIAAVDKSVWLWIVLATGSGFILLEIFQAFRLGGSYWKDSWNWLDCASGASIAAFIAIYFIGWGRKLRAVVRMLSDIRMFLLLYPYILLIFAGVFTILSSDEDRDYFASYDKAMLTLFYAGLGNFDGPLNNAIETHDTLGAVLLFTYIILSSIILLNLLIAIMASTYSAIEETQNAQYQLLRIRVLNEYLTMPLHERLPPPFNLVAFVVSAPLRYLASLISRERREQSTVCRIAFWSMVVLYALIDALLFTVAFTPDWILSAPERLLHVLLDKEYVLNAGASTDSGTGCYYPCLSQPADSLLKRLWNTVMLVTLFPFGVLFFFIVFAIQACQEASKGQSGGSQAAEAARRRHRAARVPTLDVSTEVIDGWIRAANSHNATSPDIMAVLQAMDGRLEERLTQMDKRLAEMETQIKTKIH</sequence>
<feature type="transmembrane region" description="Helical" evidence="12">
    <location>
        <begin position="933"/>
        <end position="956"/>
    </location>
</feature>
<evidence type="ECO:0000256" key="1">
    <source>
        <dbReference type="ARBA" id="ARBA00004141"/>
    </source>
</evidence>
<dbReference type="InterPro" id="IPR050745">
    <property type="entry name" value="Multifunctional_regulatory"/>
</dbReference>
<evidence type="ECO:0000313" key="15">
    <source>
        <dbReference type="Proteomes" id="UP000041254"/>
    </source>
</evidence>
<evidence type="ECO:0000256" key="7">
    <source>
        <dbReference type="ARBA" id="ARBA00023065"/>
    </source>
</evidence>
<dbReference type="InParanoid" id="A0A0G4GPF7"/>
<dbReference type="Pfam" id="PF12796">
    <property type="entry name" value="Ank_2"/>
    <property type="match status" value="1"/>
</dbReference>
<reference evidence="14 15" key="1">
    <citation type="submission" date="2014-11" db="EMBL/GenBank/DDBJ databases">
        <authorList>
            <person name="Zhu J."/>
            <person name="Qi W."/>
            <person name="Song R."/>
        </authorList>
    </citation>
    <scope>NUCLEOTIDE SEQUENCE [LARGE SCALE GENOMIC DNA]</scope>
</reference>
<dbReference type="InterPro" id="IPR002110">
    <property type="entry name" value="Ankyrin_rpt"/>
</dbReference>
<protein>
    <recommendedName>
        <fullName evidence="13">Ion transport domain-containing protein</fullName>
    </recommendedName>
</protein>
<evidence type="ECO:0000256" key="11">
    <source>
        <dbReference type="SAM" id="MobiDB-lite"/>
    </source>
</evidence>
<dbReference type="InterPro" id="IPR036770">
    <property type="entry name" value="Ankyrin_rpt-contain_sf"/>
</dbReference>
<dbReference type="PhylomeDB" id="A0A0G4GPF7"/>
<dbReference type="Proteomes" id="UP000041254">
    <property type="component" value="Unassembled WGS sequence"/>
</dbReference>
<evidence type="ECO:0000313" key="14">
    <source>
        <dbReference type="EMBL" id="CEM32241.1"/>
    </source>
</evidence>
<dbReference type="PANTHER" id="PTHR24189:SF50">
    <property type="entry name" value="ANKYRIN REPEAT AND SOCS BOX PROTEIN 2"/>
    <property type="match status" value="1"/>
</dbReference>
<dbReference type="AlphaFoldDB" id="A0A0G4GPF7"/>
<dbReference type="SUPFAM" id="SSF48403">
    <property type="entry name" value="Ankyrin repeat"/>
    <property type="match status" value="1"/>
</dbReference>
<evidence type="ECO:0000256" key="5">
    <source>
        <dbReference type="ARBA" id="ARBA00022989"/>
    </source>
</evidence>
<dbReference type="PANTHER" id="PTHR24189">
    <property type="entry name" value="MYOTROPHIN"/>
    <property type="match status" value="1"/>
</dbReference>
<keyword evidence="8 12" id="KW-0472">Membrane</keyword>
<feature type="transmembrane region" description="Helical" evidence="12">
    <location>
        <begin position="861"/>
        <end position="882"/>
    </location>
</feature>
<keyword evidence="6 10" id="KW-0040">ANK repeat</keyword>
<evidence type="ECO:0000259" key="13">
    <source>
        <dbReference type="Pfam" id="PF00520"/>
    </source>
</evidence>
<dbReference type="EMBL" id="CDMY01000748">
    <property type="protein sequence ID" value="CEM32241.1"/>
    <property type="molecule type" value="Genomic_DNA"/>
</dbReference>
<name>A0A0G4GPF7_VITBC</name>
<feature type="repeat" description="ANK" evidence="10">
    <location>
        <begin position="267"/>
        <end position="291"/>
    </location>
</feature>
<evidence type="ECO:0000256" key="9">
    <source>
        <dbReference type="ARBA" id="ARBA00023303"/>
    </source>
</evidence>
<feature type="repeat" description="ANK" evidence="10">
    <location>
        <begin position="232"/>
        <end position="256"/>
    </location>
</feature>
<accession>A0A0G4GPF7</accession>
<feature type="repeat" description="ANK" evidence="10">
    <location>
        <begin position="302"/>
        <end position="334"/>
    </location>
</feature>
<dbReference type="InterPro" id="IPR002153">
    <property type="entry name" value="TRPC_channel"/>
</dbReference>
<keyword evidence="7" id="KW-0406">Ion transport</keyword>
<evidence type="ECO:0000256" key="8">
    <source>
        <dbReference type="ARBA" id="ARBA00023136"/>
    </source>
</evidence>
<feature type="compositionally biased region" description="Low complexity" evidence="11">
    <location>
        <begin position="1"/>
        <end position="13"/>
    </location>
</feature>
<dbReference type="GO" id="GO:0016020">
    <property type="term" value="C:membrane"/>
    <property type="evidence" value="ECO:0007669"/>
    <property type="project" value="UniProtKB-SubCell"/>
</dbReference>
<organism evidence="14 15">
    <name type="scientific">Vitrella brassicaformis (strain CCMP3155)</name>
    <dbReference type="NCBI Taxonomy" id="1169540"/>
    <lineage>
        <taxon>Eukaryota</taxon>
        <taxon>Sar</taxon>
        <taxon>Alveolata</taxon>
        <taxon>Colpodellida</taxon>
        <taxon>Vitrellaceae</taxon>
        <taxon>Vitrella</taxon>
    </lineage>
</organism>
<evidence type="ECO:0000256" key="4">
    <source>
        <dbReference type="ARBA" id="ARBA00022737"/>
    </source>
</evidence>
<feature type="region of interest" description="Disordered" evidence="11">
    <location>
        <begin position="1"/>
        <end position="26"/>
    </location>
</feature>
<dbReference type="STRING" id="1169540.A0A0G4GPF7"/>
<feature type="transmembrane region" description="Helical" evidence="12">
    <location>
        <begin position="601"/>
        <end position="618"/>
    </location>
</feature>
<dbReference type="Pfam" id="PF00520">
    <property type="entry name" value="Ion_trans"/>
    <property type="match status" value="1"/>
</dbReference>
<evidence type="ECO:0000256" key="6">
    <source>
        <dbReference type="ARBA" id="ARBA00023043"/>
    </source>
</evidence>
<dbReference type="InterPro" id="IPR005821">
    <property type="entry name" value="Ion_trans_dom"/>
</dbReference>
<keyword evidence="5 12" id="KW-1133">Transmembrane helix</keyword>
<proteinExistence type="predicted"/>
<feature type="transmembrane region" description="Helical" evidence="12">
    <location>
        <begin position="709"/>
        <end position="728"/>
    </location>
</feature>
<gene>
    <name evidence="14" type="ORF">Vbra_961</name>
</gene>
<keyword evidence="3 12" id="KW-0812">Transmembrane</keyword>
<comment type="subcellular location">
    <subcellularLocation>
        <location evidence="1">Membrane</location>
        <topology evidence="1">Multi-pass membrane protein</topology>
    </subcellularLocation>
</comment>
<dbReference type="Gene3D" id="1.10.287.70">
    <property type="match status" value="1"/>
</dbReference>
<evidence type="ECO:0000256" key="12">
    <source>
        <dbReference type="SAM" id="Phobius"/>
    </source>
</evidence>
<feature type="transmembrane region" description="Helical" evidence="12">
    <location>
        <begin position="638"/>
        <end position="658"/>
    </location>
</feature>
<dbReference type="VEuPathDB" id="CryptoDB:Vbra_961"/>
<dbReference type="Gene3D" id="1.25.40.20">
    <property type="entry name" value="Ankyrin repeat-containing domain"/>
    <property type="match status" value="2"/>
</dbReference>
<dbReference type="SMART" id="SM00248">
    <property type="entry name" value="ANK"/>
    <property type="match status" value="8"/>
</dbReference>
<feature type="transmembrane region" description="Helical" evidence="12">
    <location>
        <begin position="670"/>
        <end position="689"/>
    </location>
</feature>
<keyword evidence="2" id="KW-0813">Transport</keyword>
<feature type="domain" description="Ion transport" evidence="13">
    <location>
        <begin position="690"/>
        <end position="802"/>
    </location>
</feature>
<dbReference type="GO" id="GO:0005262">
    <property type="term" value="F:calcium channel activity"/>
    <property type="evidence" value="ECO:0007669"/>
    <property type="project" value="InterPro"/>
</dbReference>
<feature type="transmembrane region" description="Helical" evidence="12">
    <location>
        <begin position="769"/>
        <end position="792"/>
    </location>
</feature>
<dbReference type="Pfam" id="PF00023">
    <property type="entry name" value="Ank"/>
    <property type="match status" value="1"/>
</dbReference>
<dbReference type="OrthoDB" id="296386at2759"/>
<keyword evidence="4" id="KW-0677">Repeat</keyword>
<keyword evidence="9" id="KW-0407">Ion channel</keyword>
<dbReference type="PRINTS" id="PR01097">
    <property type="entry name" value="TRNSRECEPTRP"/>
</dbReference>
<evidence type="ECO:0000256" key="10">
    <source>
        <dbReference type="PROSITE-ProRule" id="PRU00023"/>
    </source>
</evidence>
<evidence type="ECO:0000256" key="2">
    <source>
        <dbReference type="ARBA" id="ARBA00022448"/>
    </source>
</evidence>
<keyword evidence="15" id="KW-1185">Reference proteome</keyword>